<dbReference type="Proteomes" id="UP000585474">
    <property type="component" value="Unassembled WGS sequence"/>
</dbReference>
<dbReference type="EMBL" id="BJWL01000442">
    <property type="protein sequence ID" value="GFS44851.1"/>
    <property type="molecule type" value="Genomic_DNA"/>
</dbReference>
<organism evidence="2 3">
    <name type="scientific">Actinidia rufa</name>
    <dbReference type="NCBI Taxonomy" id="165716"/>
    <lineage>
        <taxon>Eukaryota</taxon>
        <taxon>Viridiplantae</taxon>
        <taxon>Streptophyta</taxon>
        <taxon>Embryophyta</taxon>
        <taxon>Tracheophyta</taxon>
        <taxon>Spermatophyta</taxon>
        <taxon>Magnoliopsida</taxon>
        <taxon>eudicotyledons</taxon>
        <taxon>Gunneridae</taxon>
        <taxon>Pentapetalae</taxon>
        <taxon>asterids</taxon>
        <taxon>Ericales</taxon>
        <taxon>Actinidiaceae</taxon>
        <taxon>Actinidia</taxon>
    </lineage>
</organism>
<proteinExistence type="predicted"/>
<keyword evidence="3" id="KW-1185">Reference proteome</keyword>
<protein>
    <recommendedName>
        <fullName evidence="4">Ankyrin repeat family protein</fullName>
    </recommendedName>
</protein>
<dbReference type="AlphaFoldDB" id="A0A7J0DXK2"/>
<gene>
    <name evidence="2" type="ORF">Acr_00g0092360</name>
</gene>
<reference evidence="3" key="1">
    <citation type="submission" date="2019-07" db="EMBL/GenBank/DDBJ databases">
        <title>De Novo Assembly of kiwifruit Actinidia rufa.</title>
        <authorList>
            <person name="Sugita-Konishi S."/>
            <person name="Sato K."/>
            <person name="Mori E."/>
            <person name="Abe Y."/>
            <person name="Kisaki G."/>
            <person name="Hamano K."/>
            <person name="Suezawa K."/>
            <person name="Otani M."/>
            <person name="Fukuda T."/>
            <person name="Manabe T."/>
            <person name="Gomi K."/>
            <person name="Tabuchi M."/>
            <person name="Akimitsu K."/>
            <person name="Kataoka I."/>
        </authorList>
    </citation>
    <scope>NUCLEOTIDE SEQUENCE [LARGE SCALE GENOMIC DNA]</scope>
    <source>
        <strain evidence="3">cv. Fuchu</strain>
    </source>
</reference>
<evidence type="ECO:0008006" key="4">
    <source>
        <dbReference type="Google" id="ProtNLM"/>
    </source>
</evidence>
<accession>A0A7J0DXK2</accession>
<name>A0A7J0DXK2_9ERIC</name>
<comment type="caution">
    <text evidence="2">The sequence shown here is derived from an EMBL/GenBank/DDBJ whole genome shotgun (WGS) entry which is preliminary data.</text>
</comment>
<feature type="compositionally biased region" description="Polar residues" evidence="1">
    <location>
        <begin position="46"/>
        <end position="56"/>
    </location>
</feature>
<feature type="region of interest" description="Disordered" evidence="1">
    <location>
        <begin position="1"/>
        <end position="59"/>
    </location>
</feature>
<evidence type="ECO:0000313" key="2">
    <source>
        <dbReference type="EMBL" id="GFS44851.1"/>
    </source>
</evidence>
<dbReference type="Gene3D" id="1.25.40.20">
    <property type="entry name" value="Ankyrin repeat-containing domain"/>
    <property type="match status" value="1"/>
</dbReference>
<dbReference type="InterPro" id="IPR002110">
    <property type="entry name" value="Ankyrin_rpt"/>
</dbReference>
<dbReference type="OrthoDB" id="1925304at2759"/>
<dbReference type="SMART" id="SM00248">
    <property type="entry name" value="ANK"/>
    <property type="match status" value="4"/>
</dbReference>
<dbReference type="SUPFAM" id="SSF48403">
    <property type="entry name" value="Ankyrin repeat"/>
    <property type="match status" value="1"/>
</dbReference>
<dbReference type="Pfam" id="PF12796">
    <property type="entry name" value="Ank_2"/>
    <property type="match status" value="1"/>
</dbReference>
<feature type="compositionally biased region" description="Polar residues" evidence="1">
    <location>
        <begin position="17"/>
        <end position="37"/>
    </location>
</feature>
<dbReference type="PANTHER" id="PTHR24121:SF20">
    <property type="entry name" value="TONSOKU-LIKE PROTEIN"/>
    <property type="match status" value="1"/>
</dbReference>
<dbReference type="InterPro" id="IPR036770">
    <property type="entry name" value="Ankyrin_rpt-contain_sf"/>
</dbReference>
<sequence>MKSAEGSGRKSPEDNDVSISIEQTFDDTSYKESNSPQKADDDISPASPSGNPSVASVPSEMNAPFLSISDTRKSTIPMLQIDSNASTLPQAGGSDTDVSLNQSMRQVGNGYSSMCQGTNCDAEIHMEDSFTSFQLGTMPYSGVISGEIRGTGLRTYVVLYLAALKGDWEIAKEFLNVNPQAACARITRGSETALHIAAGARHTRFVEELVKLMRSEDLAVQNKVGNTALCFAAASGIRKIAEVMVNKNNKLPSIRGSKGALPIYMATLLGHKDMVWYLYSVTAGEGVTEEDRISLLIASITANLFGPLRSPRRVATLAVDGTVHWAHNPTWRLETLNVALDVQSPLLSSFGISILAQEAAPCVGQPPCIGLGCPSTRPTRVRGARHWCVLCVHIAAAVCTLCVHVLLSCTHNGSYVELSCLIYTQDLPRPIKCGIAKP</sequence>
<dbReference type="PANTHER" id="PTHR24121">
    <property type="entry name" value="NO MECHANORECEPTOR POTENTIAL C, ISOFORM D-RELATED"/>
    <property type="match status" value="1"/>
</dbReference>
<evidence type="ECO:0000313" key="3">
    <source>
        <dbReference type="Proteomes" id="UP000585474"/>
    </source>
</evidence>
<evidence type="ECO:0000256" key="1">
    <source>
        <dbReference type="SAM" id="MobiDB-lite"/>
    </source>
</evidence>